<dbReference type="EMBL" id="RJVO01000006">
    <property type="protein sequence ID" value="ROH88833.1"/>
    <property type="molecule type" value="Genomic_DNA"/>
</dbReference>
<organism evidence="14 15">
    <name type="scientific">Stagnimonas aquatica</name>
    <dbReference type="NCBI Taxonomy" id="2689987"/>
    <lineage>
        <taxon>Bacteria</taxon>
        <taxon>Pseudomonadati</taxon>
        <taxon>Pseudomonadota</taxon>
        <taxon>Gammaproteobacteria</taxon>
        <taxon>Nevskiales</taxon>
        <taxon>Nevskiaceae</taxon>
        <taxon>Stagnimonas</taxon>
    </lineage>
</organism>
<dbReference type="AlphaFoldDB" id="A0A3N0V7X3"/>
<keyword evidence="8 10" id="KW-0472">Membrane</keyword>
<dbReference type="GO" id="GO:0015288">
    <property type="term" value="F:porin activity"/>
    <property type="evidence" value="ECO:0007669"/>
    <property type="project" value="UniProtKB-KW"/>
</dbReference>
<feature type="domain" description="OmpA-like" evidence="13">
    <location>
        <begin position="280"/>
        <end position="396"/>
    </location>
</feature>
<keyword evidence="3" id="KW-1134">Transmembrane beta strand</keyword>
<dbReference type="Gene3D" id="3.30.1330.60">
    <property type="entry name" value="OmpA-like domain"/>
    <property type="match status" value="1"/>
</dbReference>
<dbReference type="PRINTS" id="PR01021">
    <property type="entry name" value="OMPADOMAIN"/>
</dbReference>
<sequence length="396" mass="42318">MAVPHYLWTFRYLWRKTTMKMKPLMAMALVSCTTAVFAADDRPYFGLQGSYISPDLDRQTDQGLGATLLLGLPAGDYLASELNVFGLKTDRLSSTDSEQLWGAGLDLAVYPFKRSASFSPFLLLGSGMQYDDRASNDGWHGFLNAGGGVLYTVNQRTSLRLDAKRYRVNDNEVAAGNAHLWDTRINAGVQIAFGGDTPPPVIAAPPPPAPPADSDGDGVPDSRDRCPNTPLGSVVDANGCPPPPPPPPAPKDSDQDGVLDPVDACPGTPYGMKVDASGCAIKTAKVVLHDINFEFDSARLTAAAKQSLSKVAEGLRGQPSMELLIEGHTDSVGADAYNLKLSKLRANAARDYLIGEGISPKRLTAEGLGEAKPVASNKTKDGRAENRRVEFSVTKQ</sequence>
<evidence type="ECO:0000256" key="4">
    <source>
        <dbReference type="ARBA" id="ARBA00022692"/>
    </source>
</evidence>
<feature type="compositionally biased region" description="Basic and acidic residues" evidence="11">
    <location>
        <begin position="378"/>
        <end position="390"/>
    </location>
</feature>
<feature type="compositionally biased region" description="Pro residues" evidence="11">
    <location>
        <begin position="197"/>
        <end position="211"/>
    </location>
</feature>
<feature type="chain" id="PRO_5017945332" evidence="12">
    <location>
        <begin position="39"/>
        <end position="396"/>
    </location>
</feature>
<reference evidence="14 15" key="1">
    <citation type="submission" date="2018-10" db="EMBL/GenBank/DDBJ databases">
        <authorList>
            <person name="Chen W.-M."/>
        </authorList>
    </citation>
    <scope>NUCLEOTIDE SEQUENCE [LARGE SCALE GENOMIC DNA]</scope>
    <source>
        <strain evidence="14 15">THS-13</strain>
    </source>
</reference>
<evidence type="ECO:0000256" key="12">
    <source>
        <dbReference type="SAM" id="SignalP"/>
    </source>
</evidence>
<evidence type="ECO:0000313" key="15">
    <source>
        <dbReference type="Proteomes" id="UP000282106"/>
    </source>
</evidence>
<keyword evidence="2" id="KW-0813">Transport</keyword>
<feature type="compositionally biased region" description="Pro residues" evidence="11">
    <location>
        <begin position="240"/>
        <end position="250"/>
    </location>
</feature>
<dbReference type="InterPro" id="IPR011250">
    <property type="entry name" value="OMP/PagP_B-barrel"/>
</dbReference>
<dbReference type="SUPFAM" id="SSF103088">
    <property type="entry name" value="OmpA-like"/>
    <property type="match status" value="1"/>
</dbReference>
<evidence type="ECO:0000259" key="13">
    <source>
        <dbReference type="PROSITE" id="PS51123"/>
    </source>
</evidence>
<dbReference type="SUPFAM" id="SSF103647">
    <property type="entry name" value="TSP type-3 repeat"/>
    <property type="match status" value="1"/>
</dbReference>
<dbReference type="InterPro" id="IPR028974">
    <property type="entry name" value="TSP_type-3_rpt"/>
</dbReference>
<dbReference type="GO" id="GO:0046930">
    <property type="term" value="C:pore complex"/>
    <property type="evidence" value="ECO:0007669"/>
    <property type="project" value="UniProtKB-KW"/>
</dbReference>
<dbReference type="GO" id="GO:0005509">
    <property type="term" value="F:calcium ion binding"/>
    <property type="evidence" value="ECO:0007669"/>
    <property type="project" value="InterPro"/>
</dbReference>
<dbReference type="GO" id="GO:0007155">
    <property type="term" value="P:cell adhesion"/>
    <property type="evidence" value="ECO:0007669"/>
    <property type="project" value="InterPro"/>
</dbReference>
<feature type="region of interest" description="Disordered" evidence="11">
    <location>
        <begin position="365"/>
        <end position="396"/>
    </location>
</feature>
<protein>
    <submittedName>
        <fullName evidence="14">OmpA family protein</fullName>
    </submittedName>
</protein>
<keyword evidence="6" id="KW-0406">Ion transport</keyword>
<evidence type="ECO:0000256" key="6">
    <source>
        <dbReference type="ARBA" id="ARBA00023065"/>
    </source>
</evidence>
<dbReference type="PRINTS" id="PR01023">
    <property type="entry name" value="NAFLGMOTY"/>
</dbReference>
<evidence type="ECO:0000256" key="11">
    <source>
        <dbReference type="SAM" id="MobiDB-lite"/>
    </source>
</evidence>
<accession>A0A3N0V7X3</accession>
<keyword evidence="4" id="KW-0812">Transmembrane</keyword>
<evidence type="ECO:0000256" key="1">
    <source>
        <dbReference type="ARBA" id="ARBA00004571"/>
    </source>
</evidence>
<dbReference type="InterPro" id="IPR050330">
    <property type="entry name" value="Bact_OuterMem_StrucFunc"/>
</dbReference>
<dbReference type="InterPro" id="IPR006665">
    <property type="entry name" value="OmpA-like"/>
</dbReference>
<dbReference type="InterPro" id="IPR036737">
    <property type="entry name" value="OmpA-like_sf"/>
</dbReference>
<feature type="region of interest" description="Disordered" evidence="11">
    <location>
        <begin position="196"/>
        <end position="264"/>
    </location>
</feature>
<comment type="caution">
    <text evidence="14">The sequence shown here is derived from an EMBL/GenBank/DDBJ whole genome shotgun (WGS) entry which is preliminary data.</text>
</comment>
<keyword evidence="7" id="KW-0626">Porin</keyword>
<gene>
    <name evidence="14" type="ORF">ED208_13570</name>
</gene>
<name>A0A3N0V7X3_9GAMM</name>
<dbReference type="Proteomes" id="UP000282106">
    <property type="component" value="Unassembled WGS sequence"/>
</dbReference>
<evidence type="ECO:0000256" key="10">
    <source>
        <dbReference type="PROSITE-ProRule" id="PRU00473"/>
    </source>
</evidence>
<evidence type="ECO:0000256" key="3">
    <source>
        <dbReference type="ARBA" id="ARBA00022452"/>
    </source>
</evidence>
<evidence type="ECO:0000313" key="14">
    <source>
        <dbReference type="EMBL" id="ROH88833.1"/>
    </source>
</evidence>
<evidence type="ECO:0000256" key="5">
    <source>
        <dbReference type="ARBA" id="ARBA00022729"/>
    </source>
</evidence>
<dbReference type="PROSITE" id="PS51123">
    <property type="entry name" value="OMPA_2"/>
    <property type="match status" value="1"/>
</dbReference>
<dbReference type="GO" id="GO:0006811">
    <property type="term" value="P:monoatomic ion transport"/>
    <property type="evidence" value="ECO:0007669"/>
    <property type="project" value="UniProtKB-KW"/>
</dbReference>
<dbReference type="Pfam" id="PF13505">
    <property type="entry name" value="OMP_b-brl"/>
    <property type="match status" value="1"/>
</dbReference>
<feature type="signal peptide" evidence="12">
    <location>
        <begin position="1"/>
        <end position="38"/>
    </location>
</feature>
<dbReference type="CDD" id="cd07185">
    <property type="entry name" value="OmpA_C-like"/>
    <property type="match status" value="1"/>
</dbReference>
<keyword evidence="9" id="KW-0998">Cell outer membrane</keyword>
<evidence type="ECO:0000256" key="8">
    <source>
        <dbReference type="ARBA" id="ARBA00023136"/>
    </source>
</evidence>
<dbReference type="InterPro" id="IPR027385">
    <property type="entry name" value="Beta-barrel_OMP"/>
</dbReference>
<dbReference type="Pfam" id="PF02412">
    <property type="entry name" value="TSP_3"/>
    <property type="match status" value="2"/>
</dbReference>
<dbReference type="GO" id="GO:0009279">
    <property type="term" value="C:cell outer membrane"/>
    <property type="evidence" value="ECO:0007669"/>
    <property type="project" value="UniProtKB-SubCell"/>
</dbReference>
<dbReference type="Gene3D" id="2.40.160.20">
    <property type="match status" value="1"/>
</dbReference>
<dbReference type="InterPro" id="IPR006664">
    <property type="entry name" value="OMP_bac"/>
</dbReference>
<dbReference type="PANTHER" id="PTHR30329:SF21">
    <property type="entry name" value="LIPOPROTEIN YIAD-RELATED"/>
    <property type="match status" value="1"/>
</dbReference>
<evidence type="ECO:0000256" key="7">
    <source>
        <dbReference type="ARBA" id="ARBA00023114"/>
    </source>
</evidence>
<evidence type="ECO:0000256" key="9">
    <source>
        <dbReference type="ARBA" id="ARBA00023237"/>
    </source>
</evidence>
<dbReference type="InParanoid" id="A0A3N0V7X3"/>
<dbReference type="PANTHER" id="PTHR30329">
    <property type="entry name" value="STATOR ELEMENT OF FLAGELLAR MOTOR COMPLEX"/>
    <property type="match status" value="1"/>
</dbReference>
<keyword evidence="5 12" id="KW-0732">Signal</keyword>
<dbReference type="Pfam" id="PF00691">
    <property type="entry name" value="OmpA"/>
    <property type="match status" value="1"/>
</dbReference>
<dbReference type="InterPro" id="IPR003367">
    <property type="entry name" value="Thrombospondin_3-like_rpt"/>
</dbReference>
<proteinExistence type="predicted"/>
<dbReference type="SUPFAM" id="SSF56925">
    <property type="entry name" value="OMPA-like"/>
    <property type="match status" value="1"/>
</dbReference>
<comment type="subcellular location">
    <subcellularLocation>
        <location evidence="1">Cell outer membrane</location>
        <topology evidence="1">Multi-pass membrane protein</topology>
    </subcellularLocation>
</comment>
<keyword evidence="15" id="KW-1185">Reference proteome</keyword>
<evidence type="ECO:0000256" key="2">
    <source>
        <dbReference type="ARBA" id="ARBA00022448"/>
    </source>
</evidence>